<dbReference type="RefSeq" id="WP_283371765.1">
    <property type="nucleotide sequence ID" value="NZ_JASHID010000023.1"/>
</dbReference>
<feature type="transmembrane region" description="Helical" evidence="6">
    <location>
        <begin position="307"/>
        <end position="326"/>
    </location>
</feature>
<accession>A0ABT6YTZ1</accession>
<proteinExistence type="predicted"/>
<feature type="transmembrane region" description="Helical" evidence="6">
    <location>
        <begin position="6"/>
        <end position="24"/>
    </location>
</feature>
<keyword evidence="8" id="KW-1185">Reference proteome</keyword>
<evidence type="ECO:0000256" key="5">
    <source>
        <dbReference type="ARBA" id="ARBA00023201"/>
    </source>
</evidence>
<feature type="transmembrane region" description="Helical" evidence="6">
    <location>
        <begin position="123"/>
        <end position="145"/>
    </location>
</feature>
<protein>
    <submittedName>
        <fullName evidence="7">Sodium:proton exchanger</fullName>
    </submittedName>
</protein>
<evidence type="ECO:0000313" key="7">
    <source>
        <dbReference type="EMBL" id="MDI9867059.1"/>
    </source>
</evidence>
<dbReference type="Gene3D" id="1.20.1530.20">
    <property type="match status" value="1"/>
</dbReference>
<keyword evidence="4" id="KW-0406">Ion transport</keyword>
<gene>
    <name evidence="7" type="ORF">QM480_22150</name>
</gene>
<evidence type="ECO:0000256" key="2">
    <source>
        <dbReference type="ARBA" id="ARBA00022449"/>
    </source>
</evidence>
<keyword evidence="6" id="KW-1133">Transmembrane helix</keyword>
<reference evidence="7 8" key="1">
    <citation type="submission" date="2023-05" db="EMBL/GenBank/DDBJ databases">
        <title>Novel species of genus Flectobacillus isolated from stream in China.</title>
        <authorList>
            <person name="Lu H."/>
        </authorList>
    </citation>
    <scope>NUCLEOTIDE SEQUENCE [LARGE SCALE GENOMIC DNA]</scope>
    <source>
        <strain evidence="7 8">DC10W</strain>
    </source>
</reference>
<dbReference type="PANTHER" id="PTHR43562">
    <property type="entry name" value="NAPA-TYPE SODIUM/HYDROGEN ANTIPORTER"/>
    <property type="match status" value="1"/>
</dbReference>
<feature type="transmembrane region" description="Helical" evidence="6">
    <location>
        <begin position="152"/>
        <end position="172"/>
    </location>
</feature>
<comment type="caution">
    <text evidence="7">The sequence shown here is derived from an EMBL/GenBank/DDBJ whole genome shotgun (WGS) entry which is preliminary data.</text>
</comment>
<keyword evidence="5" id="KW-0739">Sodium transport</keyword>
<feature type="transmembrane region" description="Helical" evidence="6">
    <location>
        <begin position="213"/>
        <end position="229"/>
    </location>
</feature>
<feature type="transmembrane region" description="Helical" evidence="6">
    <location>
        <begin position="89"/>
        <end position="111"/>
    </location>
</feature>
<evidence type="ECO:0000256" key="1">
    <source>
        <dbReference type="ARBA" id="ARBA00022448"/>
    </source>
</evidence>
<keyword evidence="2" id="KW-0050">Antiport</keyword>
<evidence type="ECO:0000256" key="3">
    <source>
        <dbReference type="ARBA" id="ARBA00023053"/>
    </source>
</evidence>
<feature type="transmembrane region" description="Helical" evidence="6">
    <location>
        <begin position="31"/>
        <end position="47"/>
    </location>
</feature>
<evidence type="ECO:0000256" key="6">
    <source>
        <dbReference type="SAM" id="Phobius"/>
    </source>
</evidence>
<feature type="transmembrane region" description="Helical" evidence="6">
    <location>
        <begin position="367"/>
        <end position="387"/>
    </location>
</feature>
<dbReference type="PANTHER" id="PTHR43562:SF3">
    <property type="entry name" value="SODIUM ION_PROTON EXCHANGER (EUROFUNG)"/>
    <property type="match status" value="1"/>
</dbReference>
<feature type="transmembrane region" description="Helical" evidence="6">
    <location>
        <begin position="274"/>
        <end position="295"/>
    </location>
</feature>
<keyword evidence="6" id="KW-0472">Membrane</keyword>
<feature type="transmembrane region" description="Helical" evidence="6">
    <location>
        <begin position="184"/>
        <end position="206"/>
    </location>
</feature>
<sequence>MNTYEIVLLLSGGVIISYIFNLIAKKFAIPSVLLLLGTGILVGQVFGQNLLPTTFVNKTVEILGVVGLIMIILEASLDLELSQDKSKMIAQAFFAALLILLASSFSIALIIQQATGETFRNCLVYATPMSIISSAIVIPSVENLLPHKREFIIYEASFSDILGILFFNYLIAEEGISLESGIMYGFNIVWSLLLSVVVALGLIYLLSRITLHLKYFLLFAVLLVLYAAGKLLHLPSLLIILFFGLFINNRKIIRPKIIVEGVPQHMFDEVENNLKSITAETAFLIRTFFFMLFGYSMNVGIFSQEEVWMTGSMVVLALLVIRFIFLRFIQSQKNTMPELLLMPRGLITILLFYSIPQQFKLNTFNNGILFFVILITSVLMMFGIMTAEKKGNSSSFNDEAIGEIV</sequence>
<keyword evidence="6" id="KW-0812">Transmembrane</keyword>
<organism evidence="7 8">
    <name type="scientific">Flectobacillus longus</name>
    <dbReference type="NCBI Taxonomy" id="2984207"/>
    <lineage>
        <taxon>Bacteria</taxon>
        <taxon>Pseudomonadati</taxon>
        <taxon>Bacteroidota</taxon>
        <taxon>Cytophagia</taxon>
        <taxon>Cytophagales</taxon>
        <taxon>Flectobacillaceae</taxon>
        <taxon>Flectobacillus</taxon>
    </lineage>
</organism>
<dbReference type="InterPro" id="IPR038770">
    <property type="entry name" value="Na+/solute_symporter_sf"/>
</dbReference>
<keyword evidence="3" id="KW-0915">Sodium</keyword>
<keyword evidence="1" id="KW-0813">Transport</keyword>
<evidence type="ECO:0000313" key="8">
    <source>
        <dbReference type="Proteomes" id="UP001236569"/>
    </source>
</evidence>
<name>A0ABT6YTZ1_9BACT</name>
<evidence type="ECO:0000256" key="4">
    <source>
        <dbReference type="ARBA" id="ARBA00023065"/>
    </source>
</evidence>
<dbReference type="EMBL" id="JASHID010000023">
    <property type="protein sequence ID" value="MDI9867059.1"/>
    <property type="molecule type" value="Genomic_DNA"/>
</dbReference>
<feature type="transmembrane region" description="Helical" evidence="6">
    <location>
        <begin position="59"/>
        <end position="77"/>
    </location>
</feature>
<dbReference type="Proteomes" id="UP001236569">
    <property type="component" value="Unassembled WGS sequence"/>
</dbReference>